<proteinExistence type="predicted"/>
<evidence type="ECO:0000256" key="1">
    <source>
        <dbReference type="SAM" id="MobiDB-lite"/>
    </source>
</evidence>
<evidence type="ECO:0000259" key="2">
    <source>
        <dbReference type="Pfam" id="PF13456"/>
    </source>
</evidence>
<dbReference type="InterPro" id="IPR002156">
    <property type="entry name" value="RNaseH_domain"/>
</dbReference>
<dbReference type="PANTHER" id="PTHR47723:SF19">
    <property type="entry name" value="POLYNUCLEOTIDYL TRANSFERASE, RIBONUCLEASE H-LIKE SUPERFAMILY PROTEIN"/>
    <property type="match status" value="1"/>
</dbReference>
<protein>
    <recommendedName>
        <fullName evidence="6">RNase H type-1 domain-containing protein</fullName>
    </recommendedName>
</protein>
<feature type="compositionally biased region" description="Basic residues" evidence="1">
    <location>
        <begin position="68"/>
        <end position="86"/>
    </location>
</feature>
<dbReference type="InterPro" id="IPR012337">
    <property type="entry name" value="RNaseH-like_sf"/>
</dbReference>
<evidence type="ECO:0000313" key="5">
    <source>
        <dbReference type="Proteomes" id="UP000596661"/>
    </source>
</evidence>
<feature type="domain" description="RNase H type-1" evidence="2">
    <location>
        <begin position="350"/>
        <end position="465"/>
    </location>
</feature>
<dbReference type="Proteomes" id="UP000596661">
    <property type="component" value="Chromosome 8"/>
</dbReference>
<evidence type="ECO:0008006" key="6">
    <source>
        <dbReference type="Google" id="ProtNLM"/>
    </source>
</evidence>
<dbReference type="EnsemblPlants" id="evm.model.08.1641">
    <property type="protein sequence ID" value="cds.evm.model.08.1641"/>
    <property type="gene ID" value="evm.TU.08.1641"/>
</dbReference>
<feature type="compositionally biased region" description="Basic and acidic residues" evidence="1">
    <location>
        <begin position="87"/>
        <end position="107"/>
    </location>
</feature>
<evidence type="ECO:0000313" key="4">
    <source>
        <dbReference type="EnsemblPlants" id="cds.evm.model.08.1641"/>
    </source>
</evidence>
<dbReference type="CDD" id="cd06222">
    <property type="entry name" value="RNase_H_like"/>
    <property type="match status" value="1"/>
</dbReference>
<dbReference type="InterPro" id="IPR036397">
    <property type="entry name" value="RNaseH_sf"/>
</dbReference>
<dbReference type="EMBL" id="UZAU01000714">
    <property type="status" value="NOT_ANNOTATED_CDS"/>
    <property type="molecule type" value="Genomic_DNA"/>
</dbReference>
<dbReference type="Pfam" id="PF13966">
    <property type="entry name" value="zf-RVT"/>
    <property type="match status" value="1"/>
</dbReference>
<reference evidence="4" key="1">
    <citation type="submission" date="2018-11" db="EMBL/GenBank/DDBJ databases">
        <authorList>
            <person name="Grassa J C."/>
        </authorList>
    </citation>
    <scope>NUCLEOTIDE SEQUENCE [LARGE SCALE GENOMIC DNA]</scope>
</reference>
<feature type="region of interest" description="Disordered" evidence="1">
    <location>
        <begin position="59"/>
        <end position="108"/>
    </location>
</feature>
<dbReference type="GO" id="GO:0003676">
    <property type="term" value="F:nucleic acid binding"/>
    <property type="evidence" value="ECO:0007669"/>
    <property type="project" value="InterPro"/>
</dbReference>
<dbReference type="InterPro" id="IPR044730">
    <property type="entry name" value="RNase_H-like_dom_plant"/>
</dbReference>
<reference evidence="4" key="2">
    <citation type="submission" date="2021-03" db="UniProtKB">
        <authorList>
            <consortium name="EnsemblPlants"/>
        </authorList>
    </citation>
    <scope>IDENTIFICATION</scope>
</reference>
<dbReference type="GO" id="GO:0004523">
    <property type="term" value="F:RNA-DNA hybrid ribonuclease activity"/>
    <property type="evidence" value="ECO:0007669"/>
    <property type="project" value="InterPro"/>
</dbReference>
<dbReference type="InterPro" id="IPR026960">
    <property type="entry name" value="RVT-Znf"/>
</dbReference>
<feature type="domain" description="Reverse transcriptase zinc-binding" evidence="3">
    <location>
        <begin position="188"/>
        <end position="246"/>
    </location>
</feature>
<keyword evidence="5" id="KW-1185">Reference proteome</keyword>
<dbReference type="AlphaFoldDB" id="A0A803Q9B9"/>
<dbReference type="Gramene" id="evm.model.08.1641">
    <property type="protein sequence ID" value="cds.evm.model.08.1641"/>
    <property type="gene ID" value="evm.TU.08.1641"/>
</dbReference>
<dbReference type="Gene3D" id="3.30.420.10">
    <property type="entry name" value="Ribonuclease H-like superfamily/Ribonuclease H"/>
    <property type="match status" value="1"/>
</dbReference>
<evidence type="ECO:0000259" key="3">
    <source>
        <dbReference type="Pfam" id="PF13966"/>
    </source>
</evidence>
<dbReference type="Pfam" id="PF13456">
    <property type="entry name" value="RVT_3"/>
    <property type="match status" value="1"/>
</dbReference>
<dbReference type="SUPFAM" id="SSF53098">
    <property type="entry name" value="Ribonuclease H-like"/>
    <property type="match status" value="1"/>
</dbReference>
<dbReference type="InterPro" id="IPR053151">
    <property type="entry name" value="RNase_H-like"/>
</dbReference>
<accession>A0A803Q9B9</accession>
<organism evidence="4 5">
    <name type="scientific">Cannabis sativa</name>
    <name type="common">Hemp</name>
    <name type="synonym">Marijuana</name>
    <dbReference type="NCBI Taxonomy" id="3483"/>
    <lineage>
        <taxon>Eukaryota</taxon>
        <taxon>Viridiplantae</taxon>
        <taxon>Streptophyta</taxon>
        <taxon>Embryophyta</taxon>
        <taxon>Tracheophyta</taxon>
        <taxon>Spermatophyta</taxon>
        <taxon>Magnoliopsida</taxon>
        <taxon>eudicotyledons</taxon>
        <taxon>Gunneridae</taxon>
        <taxon>Pentapetalae</taxon>
        <taxon>rosids</taxon>
        <taxon>fabids</taxon>
        <taxon>Rosales</taxon>
        <taxon>Cannabaceae</taxon>
        <taxon>Cannabis</taxon>
    </lineage>
</organism>
<name>A0A803Q9B9_CANSA</name>
<dbReference type="PANTHER" id="PTHR47723">
    <property type="entry name" value="OS05G0353850 PROTEIN"/>
    <property type="match status" value="1"/>
</dbReference>
<sequence length="491" mass="54949">MAATVMNEGLPIGVKGLWGLEWKDRRWNGHSAELYGLLSSVNGGESVVHLGSPSFVIGKGDDEDYSGKKKKKNSSSSAKKRGRPRKSPQEEYIRRPVENARGERGSDNVEWNGGEVVVEIETMEGIRDKAPSLRTVSDLIIHNQGSLNKRYVCYLFGEALGMQISSIDIVEDLGKDRLVWKRTPSGCFSAKEAYWVNLKYRLGVDHKVWKRIWASKIHPRASLFLWRICSGVLPTRDKLGNFGAPIPLRIERLQGENVLSLVHDLCGDLEEEEASKLLLCGYVIWDTIWNYRNSTQLGGRNRDCFSLLLEVRKRFEEFGGINDLPGLDVPQKTVQLVQRAPFNSNILVSDGSFKDGRCGLAVVAFERNSSTWISFCKSTEGTSALDAELQAISMALQWAIEQRWTSIFLFSDCLVAVNALNKRSVPDWKIAGGFFKILNLIKFFEYCNFAYANRDLISGVNDLASQTRLGNIMDYVCVGEGLPPVNPVLLG</sequence>